<dbReference type="EMBL" id="ML977355">
    <property type="protein sequence ID" value="KAF2107343.1"/>
    <property type="molecule type" value="Genomic_DNA"/>
</dbReference>
<evidence type="ECO:0000313" key="2">
    <source>
        <dbReference type="EMBL" id="KAF2107343.1"/>
    </source>
</evidence>
<proteinExistence type="predicted"/>
<keyword evidence="1" id="KW-1133">Transmembrane helix</keyword>
<reference evidence="2" key="1">
    <citation type="journal article" date="2020" name="Stud. Mycol.">
        <title>101 Dothideomycetes genomes: a test case for predicting lifestyles and emergence of pathogens.</title>
        <authorList>
            <person name="Haridas S."/>
            <person name="Albert R."/>
            <person name="Binder M."/>
            <person name="Bloem J."/>
            <person name="Labutti K."/>
            <person name="Salamov A."/>
            <person name="Andreopoulos B."/>
            <person name="Baker S."/>
            <person name="Barry K."/>
            <person name="Bills G."/>
            <person name="Bluhm B."/>
            <person name="Cannon C."/>
            <person name="Castanera R."/>
            <person name="Culley D."/>
            <person name="Daum C."/>
            <person name="Ezra D."/>
            <person name="Gonzalez J."/>
            <person name="Henrissat B."/>
            <person name="Kuo A."/>
            <person name="Liang C."/>
            <person name="Lipzen A."/>
            <person name="Lutzoni F."/>
            <person name="Magnuson J."/>
            <person name="Mondo S."/>
            <person name="Nolan M."/>
            <person name="Ohm R."/>
            <person name="Pangilinan J."/>
            <person name="Park H.-J."/>
            <person name="Ramirez L."/>
            <person name="Alfaro M."/>
            <person name="Sun H."/>
            <person name="Tritt A."/>
            <person name="Yoshinaga Y."/>
            <person name="Zwiers L.-H."/>
            <person name="Turgeon B."/>
            <person name="Goodwin S."/>
            <person name="Spatafora J."/>
            <person name="Crous P."/>
            <person name="Grigoriev I."/>
        </authorList>
    </citation>
    <scope>NUCLEOTIDE SEQUENCE</scope>
    <source>
        <strain evidence="2">CBS 627.86</strain>
    </source>
</reference>
<keyword evidence="1" id="KW-0812">Transmembrane</keyword>
<evidence type="ECO:0000313" key="3">
    <source>
        <dbReference type="Proteomes" id="UP000799770"/>
    </source>
</evidence>
<dbReference type="AlphaFoldDB" id="A0A6A5YK36"/>
<evidence type="ECO:0000256" key="1">
    <source>
        <dbReference type="SAM" id="Phobius"/>
    </source>
</evidence>
<organism evidence="2 3">
    <name type="scientific">Lophiotrema nucula</name>
    <dbReference type="NCBI Taxonomy" id="690887"/>
    <lineage>
        <taxon>Eukaryota</taxon>
        <taxon>Fungi</taxon>
        <taxon>Dikarya</taxon>
        <taxon>Ascomycota</taxon>
        <taxon>Pezizomycotina</taxon>
        <taxon>Dothideomycetes</taxon>
        <taxon>Pleosporomycetidae</taxon>
        <taxon>Pleosporales</taxon>
        <taxon>Lophiotremataceae</taxon>
        <taxon>Lophiotrema</taxon>
    </lineage>
</organism>
<feature type="transmembrane region" description="Helical" evidence="1">
    <location>
        <begin position="147"/>
        <end position="167"/>
    </location>
</feature>
<keyword evidence="1" id="KW-0472">Membrane</keyword>
<accession>A0A6A5YK36</accession>
<dbReference type="Proteomes" id="UP000799770">
    <property type="component" value="Unassembled WGS sequence"/>
</dbReference>
<sequence>MSFRSARTTVSSLVDSIKRFPSVRSDRRQEALRIKVERREQAKRDEEARKKADEQLIPYVAAWEEVCDIEETARIVKDNLLGRLRDKEEYYEQDAATVENTADKSEECQVFPKAVFTPPENIDSYDILGLAYLQAGNRKKTCVRWDLIRTSLGCFLCLAMTLSVLTLDVPVQY</sequence>
<name>A0A6A5YK36_9PLEO</name>
<keyword evidence="3" id="KW-1185">Reference proteome</keyword>
<protein>
    <submittedName>
        <fullName evidence="2">Uncharacterized protein</fullName>
    </submittedName>
</protein>
<gene>
    <name evidence="2" type="ORF">BDV96DRAFT_653935</name>
</gene>